<accession>A0A836L1G5</accession>
<dbReference type="GeneID" id="94288298"/>
<name>A0A836L1G5_9TRYP</name>
<proteinExistence type="predicted"/>
<sequence length="327" mass="35285">MKTDKCVYEAVQTFREAQNLLSTIYTHLSALQNIMTQKSVLAGAARRRQQCFAKALQASHFLRMDADTKQLTPLEDTVAGPTCVHTTSPVMTSPLGVLSAFSTSTIHHLVAQHQRDEEDLLGVISRTTQQSWPQKVDKLKSKILQLENGGSVDEAPSLPPTSDTAAASSKPVSSSSYFATASELSVSLYGFAACLLKMGNVLQETMLALRKDSKLSLVMHSPPGAAALLNTTSTDMASHLTAMMARESRSTEGMSLLPTHDSDWESLTGAAPTPLPFAGRTDIAAAPLQPMRLADAVGQLESFLEAKWKSCCDNYLAPESKMLLELV</sequence>
<keyword evidence="3" id="KW-1185">Reference proteome</keyword>
<evidence type="ECO:0000313" key="3">
    <source>
        <dbReference type="Proteomes" id="UP000674318"/>
    </source>
</evidence>
<comment type="caution">
    <text evidence="2">The sequence shown here is derived from an EMBL/GenBank/DDBJ whole genome shotgun (WGS) entry which is preliminary data.</text>
</comment>
<feature type="region of interest" description="Disordered" evidence="1">
    <location>
        <begin position="150"/>
        <end position="170"/>
    </location>
</feature>
<protein>
    <submittedName>
        <fullName evidence="2">Uncharacterized protein</fullName>
    </submittedName>
</protein>
<dbReference type="RefSeq" id="XP_067754378.1">
    <property type="nucleotide sequence ID" value="XM_067898221.1"/>
</dbReference>
<reference evidence="2 3" key="1">
    <citation type="submission" date="2021-02" db="EMBL/GenBank/DDBJ databases">
        <title>Porcisia hertigi Genome sequencing and assembly.</title>
        <authorList>
            <person name="Almutairi H."/>
            <person name="Gatherer D."/>
        </authorList>
    </citation>
    <scope>NUCLEOTIDE SEQUENCE [LARGE SCALE GENOMIC DNA]</scope>
    <source>
        <strain evidence="2 3">C119</strain>
    </source>
</reference>
<organism evidence="2 3">
    <name type="scientific">Porcisia hertigi</name>
    <dbReference type="NCBI Taxonomy" id="2761500"/>
    <lineage>
        <taxon>Eukaryota</taxon>
        <taxon>Discoba</taxon>
        <taxon>Euglenozoa</taxon>
        <taxon>Kinetoplastea</taxon>
        <taxon>Metakinetoplastina</taxon>
        <taxon>Trypanosomatida</taxon>
        <taxon>Trypanosomatidae</taxon>
        <taxon>Leishmaniinae</taxon>
        <taxon>Porcisia</taxon>
    </lineage>
</organism>
<dbReference type="EMBL" id="JAFJZO010000033">
    <property type="protein sequence ID" value="KAG5495126.1"/>
    <property type="molecule type" value="Genomic_DNA"/>
</dbReference>
<dbReference type="OrthoDB" id="261287at2759"/>
<evidence type="ECO:0000313" key="2">
    <source>
        <dbReference type="EMBL" id="KAG5495126.1"/>
    </source>
</evidence>
<gene>
    <name evidence="2" type="ORF">JKF63_02179</name>
</gene>
<evidence type="ECO:0000256" key="1">
    <source>
        <dbReference type="SAM" id="MobiDB-lite"/>
    </source>
</evidence>
<dbReference type="AlphaFoldDB" id="A0A836L1G5"/>
<dbReference type="Proteomes" id="UP000674318">
    <property type="component" value="Unassembled WGS sequence"/>
</dbReference>
<dbReference type="KEGG" id="phet:94288298"/>